<keyword evidence="2" id="KW-0472">Membrane</keyword>
<feature type="region of interest" description="Disordered" evidence="1">
    <location>
        <begin position="147"/>
        <end position="234"/>
    </location>
</feature>
<keyword evidence="2" id="KW-1133">Transmembrane helix</keyword>
<evidence type="ECO:0000313" key="3">
    <source>
        <dbReference type="EMBL" id="GGU83085.1"/>
    </source>
</evidence>
<feature type="region of interest" description="Disordered" evidence="1">
    <location>
        <begin position="278"/>
        <end position="359"/>
    </location>
</feature>
<organism evidence="3 4">
    <name type="scientific">Streptomyces filipinensis</name>
    <dbReference type="NCBI Taxonomy" id="66887"/>
    <lineage>
        <taxon>Bacteria</taxon>
        <taxon>Bacillati</taxon>
        <taxon>Actinomycetota</taxon>
        <taxon>Actinomycetes</taxon>
        <taxon>Kitasatosporales</taxon>
        <taxon>Streptomycetaceae</taxon>
        <taxon>Streptomyces</taxon>
    </lineage>
</organism>
<evidence type="ECO:0000256" key="1">
    <source>
        <dbReference type="SAM" id="MobiDB-lite"/>
    </source>
</evidence>
<protein>
    <recommendedName>
        <fullName evidence="5">Extensin</fullName>
    </recommendedName>
</protein>
<comment type="caution">
    <text evidence="3">The sequence shown here is derived from an EMBL/GenBank/DDBJ whole genome shotgun (WGS) entry which is preliminary data.</text>
</comment>
<gene>
    <name evidence="3" type="ORF">GCM10010260_14750</name>
</gene>
<feature type="compositionally biased region" description="Gly residues" evidence="1">
    <location>
        <begin position="281"/>
        <end position="302"/>
    </location>
</feature>
<dbReference type="AlphaFoldDB" id="A0A918I8Y5"/>
<evidence type="ECO:0000313" key="4">
    <source>
        <dbReference type="Proteomes" id="UP000618795"/>
    </source>
</evidence>
<feature type="compositionally biased region" description="Gly residues" evidence="1">
    <location>
        <begin position="189"/>
        <end position="200"/>
    </location>
</feature>
<feature type="compositionally biased region" description="Basic and acidic residues" evidence="1">
    <location>
        <begin position="303"/>
        <end position="322"/>
    </location>
</feature>
<feature type="compositionally biased region" description="Basic and acidic residues" evidence="1">
    <location>
        <begin position="67"/>
        <end position="76"/>
    </location>
</feature>
<feature type="compositionally biased region" description="Basic residues" evidence="1">
    <location>
        <begin position="323"/>
        <end position="340"/>
    </location>
</feature>
<dbReference type="EMBL" id="BMTD01000002">
    <property type="protein sequence ID" value="GGU83085.1"/>
    <property type="molecule type" value="Genomic_DNA"/>
</dbReference>
<dbReference type="Proteomes" id="UP000618795">
    <property type="component" value="Unassembled WGS sequence"/>
</dbReference>
<evidence type="ECO:0008006" key="5">
    <source>
        <dbReference type="Google" id="ProtNLM"/>
    </source>
</evidence>
<sequence length="359" mass="35306">MADEQDKWLNRETAERLLRGESLEAVDASARDQAERLSRALGALSAEAAPATGELPGEQAALAAFRKAREATETERTAAAPAGGGTGRSVPGADAGLVRIGAPGRTGTPARRPRWGRPVRLALAAAMAVGTVGGVAMAAGSGMLHTPFAPEKPGPSASASASPDETSAVPFAPVPPEGTSGATVDPGAPSGGPGGRGGHAPGEAAGPDDHAGGSDAPGTGEPSGSPRGRWKDAVAACRDIRDGRELEAGRRRALENLAGGSARVSRYCKVVLSAADLAGGAASGGRSGDSGTAKGTGGGGKSQGKDEDNGKDKGKGDDDGPGRGRHGHPGKGRGHGRGPVRHGAAAAPVPSALTPTHPV</sequence>
<name>A0A918I8Y5_9ACTN</name>
<keyword evidence="4" id="KW-1185">Reference proteome</keyword>
<feature type="region of interest" description="Disordered" evidence="1">
    <location>
        <begin position="64"/>
        <end position="114"/>
    </location>
</feature>
<evidence type="ECO:0000256" key="2">
    <source>
        <dbReference type="SAM" id="Phobius"/>
    </source>
</evidence>
<feature type="compositionally biased region" description="Low complexity" evidence="1">
    <location>
        <begin position="147"/>
        <end position="163"/>
    </location>
</feature>
<proteinExistence type="predicted"/>
<feature type="compositionally biased region" description="Low complexity" evidence="1">
    <location>
        <begin position="101"/>
        <end position="110"/>
    </location>
</feature>
<reference evidence="3" key="1">
    <citation type="journal article" date="2014" name="Int. J. Syst. Evol. Microbiol.">
        <title>Complete genome sequence of Corynebacterium casei LMG S-19264T (=DSM 44701T), isolated from a smear-ripened cheese.</title>
        <authorList>
            <consortium name="US DOE Joint Genome Institute (JGI-PGF)"/>
            <person name="Walter F."/>
            <person name="Albersmeier A."/>
            <person name="Kalinowski J."/>
            <person name="Ruckert C."/>
        </authorList>
    </citation>
    <scope>NUCLEOTIDE SEQUENCE</scope>
    <source>
        <strain evidence="3">JCM 4369</strain>
    </source>
</reference>
<keyword evidence="2" id="KW-0812">Transmembrane</keyword>
<reference evidence="3" key="2">
    <citation type="submission" date="2020-09" db="EMBL/GenBank/DDBJ databases">
        <authorList>
            <person name="Sun Q."/>
            <person name="Ohkuma M."/>
        </authorList>
    </citation>
    <scope>NUCLEOTIDE SEQUENCE</scope>
    <source>
        <strain evidence="3">JCM 4369</strain>
    </source>
</reference>
<accession>A0A918I8Y5</accession>
<feature type="transmembrane region" description="Helical" evidence="2">
    <location>
        <begin position="121"/>
        <end position="144"/>
    </location>
</feature>
<dbReference type="RefSeq" id="WP_191871791.1">
    <property type="nucleotide sequence ID" value="NZ_BMTD01000002.1"/>
</dbReference>